<dbReference type="AlphaFoldDB" id="A0A429ZTR0"/>
<protein>
    <recommendedName>
        <fullName evidence="3">Octanoyl-[GcvH]:protein N-octanoyltransferase</fullName>
        <ecNumber evidence="3">2.3.1.204</ecNumber>
    </recommendedName>
    <alternativeName>
        <fullName evidence="3">Octanoyl-[GcvH]:E2 amidotransferase</fullName>
    </alternativeName>
</protein>
<evidence type="ECO:0000256" key="3">
    <source>
        <dbReference type="HAMAP-Rule" id="MF_02119"/>
    </source>
</evidence>
<evidence type="ECO:0000313" key="6">
    <source>
        <dbReference type="Proteomes" id="UP000287239"/>
    </source>
</evidence>
<dbReference type="PROSITE" id="PS51733">
    <property type="entry name" value="BPL_LPL_CATALYTIC"/>
    <property type="match status" value="1"/>
</dbReference>
<comment type="caution">
    <text evidence="5">The sequence shown here is derived from an EMBL/GenBank/DDBJ whole genome shotgun (WGS) entry which is preliminary data.</text>
</comment>
<evidence type="ECO:0000313" key="5">
    <source>
        <dbReference type="EMBL" id="RST97068.1"/>
    </source>
</evidence>
<evidence type="ECO:0000256" key="2">
    <source>
        <dbReference type="ARBA" id="ARBA00023315"/>
    </source>
</evidence>
<keyword evidence="2 3" id="KW-0012">Acyltransferase</keyword>
<comment type="pathway">
    <text evidence="3">Protein modification; protein lipoylation via endogenous pathway; protein N(6)-(lipoyl)lysine from octanoyl-[acyl-carrier-protein].</text>
</comment>
<accession>A0A429ZTR0</accession>
<dbReference type="Proteomes" id="UP000287239">
    <property type="component" value="Unassembled WGS sequence"/>
</dbReference>
<proteinExistence type="inferred from homology"/>
<feature type="domain" description="BPL/LPL catalytic" evidence="4">
    <location>
        <begin position="71"/>
        <end position="278"/>
    </location>
</feature>
<dbReference type="GO" id="GO:0009249">
    <property type="term" value="P:protein lipoylation"/>
    <property type="evidence" value="ECO:0007669"/>
    <property type="project" value="UniProtKB-UniRule"/>
</dbReference>
<dbReference type="PANTHER" id="PTHR43679">
    <property type="entry name" value="OCTANOYLTRANSFERASE LIPM-RELATED"/>
    <property type="match status" value="1"/>
</dbReference>
<organism evidence="5 6">
    <name type="scientific">Vagococcus salmoninarum</name>
    <dbReference type="NCBI Taxonomy" id="2739"/>
    <lineage>
        <taxon>Bacteria</taxon>
        <taxon>Bacillati</taxon>
        <taxon>Bacillota</taxon>
        <taxon>Bacilli</taxon>
        <taxon>Lactobacillales</taxon>
        <taxon>Enterococcaceae</taxon>
        <taxon>Vagococcus</taxon>
    </lineage>
</organism>
<keyword evidence="1 3" id="KW-0808">Transferase</keyword>
<name>A0A429ZTR0_9ENTE</name>
<dbReference type="HAMAP" id="MF_02119">
    <property type="entry name" value="LipL"/>
    <property type="match status" value="1"/>
</dbReference>
<dbReference type="InterPro" id="IPR004143">
    <property type="entry name" value="BPL_LPL_catalytic"/>
</dbReference>
<dbReference type="InterPro" id="IPR045864">
    <property type="entry name" value="aa-tRNA-synth_II/BPL/LPL"/>
</dbReference>
<comment type="miscellaneous">
    <text evidence="3">The reaction proceeds via a thioester-linked acyl-enzyme intermediate.</text>
</comment>
<dbReference type="GO" id="GO:0033819">
    <property type="term" value="F:lipoyl(octanoyl) transferase activity"/>
    <property type="evidence" value="ECO:0007669"/>
    <property type="project" value="InterPro"/>
</dbReference>
<evidence type="ECO:0000256" key="1">
    <source>
        <dbReference type="ARBA" id="ARBA00022679"/>
    </source>
</evidence>
<evidence type="ECO:0000259" key="4">
    <source>
        <dbReference type="PROSITE" id="PS51733"/>
    </source>
</evidence>
<keyword evidence="6" id="KW-1185">Reference proteome</keyword>
<comment type="similarity">
    <text evidence="3">Belongs to the octanoyltransferase LipL family.</text>
</comment>
<gene>
    <name evidence="3" type="primary">lipL</name>
    <name evidence="5" type="ORF">CBF35_03845</name>
</gene>
<dbReference type="InterPro" id="IPR050664">
    <property type="entry name" value="Octanoyltrans_LipM/LipL"/>
</dbReference>
<feature type="site" description="Lowers pKa of active site Cys" evidence="3">
    <location>
        <position position="189"/>
    </location>
</feature>
<reference evidence="5 6" key="1">
    <citation type="submission" date="2017-05" db="EMBL/GenBank/DDBJ databases">
        <title>Vagococcus spp. assemblies.</title>
        <authorList>
            <person name="Gulvik C.A."/>
        </authorList>
    </citation>
    <scope>NUCLEOTIDE SEQUENCE [LARGE SCALE GENOMIC DNA]</scope>
    <source>
        <strain evidence="5 6">NCFB 2777</strain>
    </source>
</reference>
<comment type="function">
    <text evidence="3">Catalyzes the amidotransfer (transamidation) of the octanoyl moiety from octanoyl-GcvH to the lipoyl domain of the E2 subunit of lipoate-dependent enzymes.</text>
</comment>
<dbReference type="CDD" id="cd16443">
    <property type="entry name" value="LplA"/>
    <property type="match status" value="1"/>
</dbReference>
<dbReference type="OrthoDB" id="2080934at2"/>
<comment type="catalytic activity">
    <reaction evidence="3">
        <text>N(6)-octanoyl-L-lysyl-[glycine-cleavage complex H protein] + L-lysyl-[lipoyl-carrier protein] = N(6)-octanoyl-L-lysyl-[lipoyl-carrier protein] + L-lysyl-[glycine-cleavage complex H protein]</text>
        <dbReference type="Rhea" id="RHEA:20213"/>
        <dbReference type="Rhea" id="RHEA-COMP:10500"/>
        <dbReference type="Rhea" id="RHEA-COMP:10501"/>
        <dbReference type="Rhea" id="RHEA-COMP:10503"/>
        <dbReference type="Rhea" id="RHEA-COMP:10504"/>
        <dbReference type="ChEBI" id="CHEBI:29969"/>
        <dbReference type="ChEBI" id="CHEBI:78809"/>
        <dbReference type="EC" id="2.3.1.204"/>
    </reaction>
</comment>
<sequence length="316" mass="35637">MSHFISKSAIMVLDSNQSDTYDRKMMISMTLTQTVFNQESITFFDQGQVAQTANNFTPFAYTDLLTHLVTDKPQSFIHFWEFEKTVILGMKDTRVPNLPTALKTLKTANFNYLARNSGGLAVVSDRGILNFSIVFPNLAENPIAIEDAYELMTDVIQRAFGDFSVTITAKEISNSYCPGDYDLSIKGQKFAGTAQRRIRQGIAVMVYLSVNGDQHGRGELIRDFYHAGLKEDFGNNGYPPVEPEAMANLSDLLGVDLSVADVKERILQVFQKDFSADLRQSDFPSYLETENLFPEFEQHLAKMTRRNSDIMEVEVL</sequence>
<feature type="active site" description="Acyl-thioester intermediate" evidence="3">
    <location>
        <position position="177"/>
    </location>
</feature>
<dbReference type="Gene3D" id="3.30.930.10">
    <property type="entry name" value="Bira Bifunctional Protein, Domain 2"/>
    <property type="match status" value="1"/>
</dbReference>
<dbReference type="EC" id="2.3.1.204" evidence="3"/>
<dbReference type="InterPro" id="IPR024897">
    <property type="entry name" value="LipL"/>
</dbReference>
<dbReference type="EMBL" id="NGJU01000004">
    <property type="protein sequence ID" value="RST97068.1"/>
    <property type="molecule type" value="Genomic_DNA"/>
</dbReference>
<dbReference type="PANTHER" id="PTHR43679:SF2">
    <property type="entry name" value="OCTANOYL-[GCVH]:PROTEIN N-OCTANOYLTRANSFERASE"/>
    <property type="match status" value="1"/>
</dbReference>
<dbReference type="SUPFAM" id="SSF55681">
    <property type="entry name" value="Class II aaRS and biotin synthetases"/>
    <property type="match status" value="1"/>
</dbReference>
<dbReference type="GO" id="GO:0009107">
    <property type="term" value="P:lipoate biosynthetic process"/>
    <property type="evidence" value="ECO:0007669"/>
    <property type="project" value="UniProtKB-UniRule"/>
</dbReference>
<dbReference type="Pfam" id="PF21948">
    <property type="entry name" value="LplA-B_cat"/>
    <property type="match status" value="1"/>
</dbReference>